<reference evidence="2" key="1">
    <citation type="submission" date="2017-04" db="EMBL/GenBank/DDBJ databases">
        <authorList>
            <person name="Varghese N."/>
            <person name="Submissions S."/>
        </authorList>
    </citation>
    <scope>NUCLEOTIDE SEQUENCE [LARGE SCALE GENOMIC DNA]</scope>
    <source>
        <strain evidence="2">USBA 82</strain>
    </source>
</reference>
<dbReference type="EMBL" id="FXBB01000012">
    <property type="protein sequence ID" value="SMG27445.1"/>
    <property type="molecule type" value="Genomic_DNA"/>
</dbReference>
<evidence type="ECO:0000313" key="1">
    <source>
        <dbReference type="EMBL" id="SMG27445.1"/>
    </source>
</evidence>
<evidence type="ECO:0000313" key="2">
    <source>
        <dbReference type="Proteomes" id="UP000193355"/>
    </source>
</evidence>
<sequence>MAVMLLDERLVLVMNPIPTEVNDIRLVKQGILKEEEIESGKSITGPVCQIRNDLIEFDQLPDRFILKLKKDAADEYATRTRNIIKAEFIITAIGINFSYFISAEHPIDKLNSILIKEDNELGSFFKDSYQATFFSRKLIKGEYSCGVTVDQWIQDQQGKAEDGIKFALNYDKRDFTTQEEVALFVDKFNSLRLESRDLINKIAKDIDHARDQS</sequence>
<gene>
    <name evidence="1" type="ORF">SAMN06275492_11256</name>
</gene>
<organism evidence="1 2">
    <name type="scientific">Dethiosulfovibrio salsuginis</name>
    <dbReference type="NCBI Taxonomy" id="561720"/>
    <lineage>
        <taxon>Bacteria</taxon>
        <taxon>Thermotogati</taxon>
        <taxon>Synergistota</taxon>
        <taxon>Synergistia</taxon>
        <taxon>Synergistales</taxon>
        <taxon>Dethiosulfovibrionaceae</taxon>
        <taxon>Dethiosulfovibrio</taxon>
    </lineage>
</organism>
<proteinExistence type="predicted"/>
<dbReference type="STRING" id="561720.SAMN06275492_11256"/>
<dbReference type="Proteomes" id="UP000193355">
    <property type="component" value="Unassembled WGS sequence"/>
</dbReference>
<dbReference type="AlphaFoldDB" id="A0A1X7JHB6"/>
<protein>
    <submittedName>
        <fullName evidence="1">Uncharacterized protein</fullName>
    </submittedName>
</protein>
<dbReference type="RefSeq" id="WP_085544455.1">
    <property type="nucleotide sequence ID" value="NZ_FXBB01000012.1"/>
</dbReference>
<accession>A0A1X7JHB6</accession>
<name>A0A1X7JHB6_9BACT</name>
<keyword evidence="2" id="KW-1185">Reference proteome</keyword>